<feature type="domain" description="RING-type" evidence="3">
    <location>
        <begin position="272"/>
        <end position="308"/>
    </location>
</feature>
<feature type="compositionally biased region" description="Basic and acidic residues" evidence="2">
    <location>
        <begin position="190"/>
        <end position="200"/>
    </location>
</feature>
<dbReference type="Gene3D" id="3.30.40.10">
    <property type="entry name" value="Zinc/RING finger domain, C3HC4 (zinc finger)"/>
    <property type="match status" value="1"/>
</dbReference>
<evidence type="ECO:0000313" key="6">
    <source>
        <dbReference type="Proteomes" id="UP000570595"/>
    </source>
</evidence>
<dbReference type="EMBL" id="JABANN010000153">
    <property type="protein sequence ID" value="KAF4668800.1"/>
    <property type="molecule type" value="Genomic_DNA"/>
</dbReference>
<evidence type="ECO:0000313" key="4">
    <source>
        <dbReference type="EMBL" id="KAF4663212.1"/>
    </source>
</evidence>
<dbReference type="Proteomes" id="UP000572268">
    <property type="component" value="Unassembled WGS sequence"/>
</dbReference>
<dbReference type="EMBL" id="JABAHT010000148">
    <property type="protein sequence ID" value="KAF4663212.1"/>
    <property type="molecule type" value="Genomic_DNA"/>
</dbReference>
<dbReference type="SUPFAM" id="SSF57850">
    <property type="entry name" value="RING/U-box"/>
    <property type="match status" value="1"/>
</dbReference>
<keyword evidence="1" id="KW-0862">Zinc</keyword>
<accession>A0A7J6MC92</accession>
<organism evidence="5 7">
    <name type="scientific">Perkinsus olseni</name>
    <name type="common">Perkinsus atlanticus</name>
    <dbReference type="NCBI Taxonomy" id="32597"/>
    <lineage>
        <taxon>Eukaryota</taxon>
        <taxon>Sar</taxon>
        <taxon>Alveolata</taxon>
        <taxon>Perkinsozoa</taxon>
        <taxon>Perkinsea</taxon>
        <taxon>Perkinsida</taxon>
        <taxon>Perkinsidae</taxon>
        <taxon>Perkinsus</taxon>
    </lineage>
</organism>
<dbReference type="OrthoDB" id="5855668at2759"/>
<evidence type="ECO:0000313" key="7">
    <source>
        <dbReference type="Proteomes" id="UP000572268"/>
    </source>
</evidence>
<dbReference type="Pfam" id="PF13920">
    <property type="entry name" value="zf-C3HC4_3"/>
    <property type="match status" value="1"/>
</dbReference>
<sequence>MLQQQQQHRPSSGRPNYSRGSMVGRGRGGNGRGPNGYRSFPGNQRSPILPIPQAGTSAGSIPANNVQHAAAGGLLPSPAVPAAATPQRRTPHKQALPPPSCLLTPEEQVMWANAPYACPGCGSPFMKWSQCDTHVVSSAPCQAAVVGKDVKGQCEAFAAAHAGTLRPPTAPPLPKPPRKVSASGRGANGRGREGRQRVETEREIQAIKDEYEKAIFGGRRGSMSTVSGMSPSHGAPFSDTTDPPHSGPNGGSMDYHDMMGAEYGSSGFGRVCLICQMGESSCALAPCGHMLACYSCTLALQLQECPCCGSQIHQLIQVRPVDIRHYHLNIFNGNGLQMNGAGGSVTIPRVQDYTPSAASGLSSAEGVVLSGMDPLEANTDASWMPPPT</sequence>
<dbReference type="PROSITE" id="PS50089">
    <property type="entry name" value="ZF_RING_2"/>
    <property type="match status" value="1"/>
</dbReference>
<feature type="region of interest" description="Disordered" evidence="2">
    <location>
        <begin position="224"/>
        <end position="247"/>
    </location>
</feature>
<evidence type="ECO:0000256" key="1">
    <source>
        <dbReference type="PROSITE-ProRule" id="PRU00175"/>
    </source>
</evidence>
<feature type="region of interest" description="Disordered" evidence="2">
    <location>
        <begin position="1"/>
        <end position="96"/>
    </location>
</feature>
<gene>
    <name evidence="5" type="ORF">FOL46_001817</name>
    <name evidence="4" type="ORF">FOZ61_001838</name>
</gene>
<proteinExistence type="predicted"/>
<feature type="compositionally biased region" description="Polar residues" evidence="2">
    <location>
        <begin position="54"/>
        <end position="67"/>
    </location>
</feature>
<feature type="region of interest" description="Disordered" evidence="2">
    <location>
        <begin position="165"/>
        <end position="200"/>
    </location>
</feature>
<protein>
    <recommendedName>
        <fullName evidence="3">RING-type domain-containing protein</fullName>
    </recommendedName>
</protein>
<dbReference type="InterPro" id="IPR001841">
    <property type="entry name" value="Znf_RING"/>
</dbReference>
<dbReference type="InterPro" id="IPR013083">
    <property type="entry name" value="Znf_RING/FYVE/PHD"/>
</dbReference>
<dbReference type="Proteomes" id="UP000570595">
    <property type="component" value="Unassembled WGS sequence"/>
</dbReference>
<feature type="compositionally biased region" description="Polar residues" evidence="2">
    <location>
        <begin position="1"/>
        <end position="15"/>
    </location>
</feature>
<name>A0A7J6MC92_PEROL</name>
<keyword evidence="1" id="KW-0479">Metal-binding</keyword>
<evidence type="ECO:0000256" key="2">
    <source>
        <dbReference type="SAM" id="MobiDB-lite"/>
    </source>
</evidence>
<feature type="compositionally biased region" description="Gly residues" evidence="2">
    <location>
        <begin position="23"/>
        <end position="34"/>
    </location>
</feature>
<comment type="caution">
    <text evidence="5">The sequence shown here is derived from an EMBL/GenBank/DDBJ whole genome shotgun (WGS) entry which is preliminary data.</text>
</comment>
<evidence type="ECO:0000313" key="5">
    <source>
        <dbReference type="EMBL" id="KAF4668800.1"/>
    </source>
</evidence>
<evidence type="ECO:0000259" key="3">
    <source>
        <dbReference type="PROSITE" id="PS50089"/>
    </source>
</evidence>
<keyword evidence="1" id="KW-0863">Zinc-finger</keyword>
<reference evidence="6 7" key="1">
    <citation type="submission" date="2020-04" db="EMBL/GenBank/DDBJ databases">
        <title>Perkinsus olseni comparative genomics.</title>
        <authorList>
            <person name="Bogema D.R."/>
        </authorList>
    </citation>
    <scope>NUCLEOTIDE SEQUENCE [LARGE SCALE GENOMIC DNA]</scope>
    <source>
        <strain evidence="4">ATCC PRA-179</strain>
        <strain evidence="5">ATCC PRA-31</strain>
    </source>
</reference>
<dbReference type="AlphaFoldDB" id="A0A7J6MC92"/>
<dbReference type="GO" id="GO:0008270">
    <property type="term" value="F:zinc ion binding"/>
    <property type="evidence" value="ECO:0007669"/>
    <property type="project" value="UniProtKB-KW"/>
</dbReference>